<dbReference type="EMBL" id="KN822165">
    <property type="protein sequence ID" value="KIM53960.1"/>
    <property type="molecule type" value="Genomic_DNA"/>
</dbReference>
<protein>
    <submittedName>
        <fullName evidence="2">Uncharacterized protein</fullName>
    </submittedName>
</protein>
<proteinExistence type="predicted"/>
<feature type="transmembrane region" description="Helical" evidence="1">
    <location>
        <begin position="90"/>
        <end position="113"/>
    </location>
</feature>
<reference evidence="2 3" key="1">
    <citation type="submission" date="2014-04" db="EMBL/GenBank/DDBJ databases">
        <authorList>
            <consortium name="DOE Joint Genome Institute"/>
            <person name="Kuo A."/>
            <person name="Kohler A."/>
            <person name="Nagy L.G."/>
            <person name="Floudas D."/>
            <person name="Copeland A."/>
            <person name="Barry K.W."/>
            <person name="Cichocki N."/>
            <person name="Veneault-Fourrey C."/>
            <person name="LaButti K."/>
            <person name="Lindquist E.A."/>
            <person name="Lipzen A."/>
            <person name="Lundell T."/>
            <person name="Morin E."/>
            <person name="Murat C."/>
            <person name="Sun H."/>
            <person name="Tunlid A."/>
            <person name="Henrissat B."/>
            <person name="Grigoriev I.V."/>
            <person name="Hibbett D.S."/>
            <person name="Martin F."/>
            <person name="Nordberg H.P."/>
            <person name="Cantor M.N."/>
            <person name="Hua S.X."/>
        </authorList>
    </citation>
    <scope>NUCLEOTIDE SEQUENCE [LARGE SCALE GENOMIC DNA]</scope>
    <source>
        <strain evidence="2 3">Foug A</strain>
    </source>
</reference>
<keyword evidence="1" id="KW-1133">Transmembrane helix</keyword>
<dbReference type="OrthoDB" id="2680543at2759"/>
<evidence type="ECO:0000313" key="3">
    <source>
        <dbReference type="Proteomes" id="UP000053989"/>
    </source>
</evidence>
<organism evidence="2 3">
    <name type="scientific">Scleroderma citrinum Foug A</name>
    <dbReference type="NCBI Taxonomy" id="1036808"/>
    <lineage>
        <taxon>Eukaryota</taxon>
        <taxon>Fungi</taxon>
        <taxon>Dikarya</taxon>
        <taxon>Basidiomycota</taxon>
        <taxon>Agaricomycotina</taxon>
        <taxon>Agaricomycetes</taxon>
        <taxon>Agaricomycetidae</taxon>
        <taxon>Boletales</taxon>
        <taxon>Sclerodermatineae</taxon>
        <taxon>Sclerodermataceae</taxon>
        <taxon>Scleroderma</taxon>
    </lineage>
</organism>
<keyword evidence="3" id="KW-1185">Reference proteome</keyword>
<reference evidence="3" key="2">
    <citation type="submission" date="2015-01" db="EMBL/GenBank/DDBJ databases">
        <title>Evolutionary Origins and Diversification of the Mycorrhizal Mutualists.</title>
        <authorList>
            <consortium name="DOE Joint Genome Institute"/>
            <consortium name="Mycorrhizal Genomics Consortium"/>
            <person name="Kohler A."/>
            <person name="Kuo A."/>
            <person name="Nagy L.G."/>
            <person name="Floudas D."/>
            <person name="Copeland A."/>
            <person name="Barry K.W."/>
            <person name="Cichocki N."/>
            <person name="Veneault-Fourrey C."/>
            <person name="LaButti K."/>
            <person name="Lindquist E.A."/>
            <person name="Lipzen A."/>
            <person name="Lundell T."/>
            <person name="Morin E."/>
            <person name="Murat C."/>
            <person name="Riley R."/>
            <person name="Ohm R."/>
            <person name="Sun H."/>
            <person name="Tunlid A."/>
            <person name="Henrissat B."/>
            <person name="Grigoriev I.V."/>
            <person name="Hibbett D.S."/>
            <person name="Martin F."/>
        </authorList>
    </citation>
    <scope>NUCLEOTIDE SEQUENCE [LARGE SCALE GENOMIC DNA]</scope>
    <source>
        <strain evidence="3">Foug A</strain>
    </source>
</reference>
<feature type="transmembrane region" description="Helical" evidence="1">
    <location>
        <begin position="125"/>
        <end position="152"/>
    </location>
</feature>
<sequence length="262" mass="29142">MSLQRSMFEPEQLLCPAGHGKVKVECSGKCKSMPEHWKVPPVIRGRPSTYLAAVLWRLLCIISIFRPDLTDLWAMKTTTEGWKTQEKRSVARLANSNTAAGLILTTTAVFITTRPPSSAWDYSQIASNCLCIFSLSHSLMSIWFGTFVIIVYQSTPHRWALEVLMASCFRLGCTLMALALPVCNLFLATLCLLCAIAAVTLTSPLIVLRVSAVVEGILWVLFCLMTFLNLLDSNFWAHLLQYIIGLVVPFKWKDPANSTNPG</sequence>
<evidence type="ECO:0000313" key="2">
    <source>
        <dbReference type="EMBL" id="KIM53960.1"/>
    </source>
</evidence>
<dbReference type="AlphaFoldDB" id="A0A0C3CZI0"/>
<evidence type="ECO:0000256" key="1">
    <source>
        <dbReference type="SAM" id="Phobius"/>
    </source>
</evidence>
<gene>
    <name evidence="2" type="ORF">SCLCIDRAFT_403780</name>
</gene>
<keyword evidence="1" id="KW-0812">Transmembrane</keyword>
<dbReference type="HOGENOM" id="CLU_082478_1_0_1"/>
<feature type="transmembrane region" description="Helical" evidence="1">
    <location>
        <begin position="206"/>
        <end position="228"/>
    </location>
</feature>
<name>A0A0C3CZI0_9AGAM</name>
<accession>A0A0C3CZI0</accession>
<keyword evidence="1" id="KW-0472">Membrane</keyword>
<dbReference type="Proteomes" id="UP000053989">
    <property type="component" value="Unassembled WGS sequence"/>
</dbReference>
<feature type="transmembrane region" description="Helical" evidence="1">
    <location>
        <begin position="173"/>
        <end position="200"/>
    </location>
</feature>
<dbReference type="InParanoid" id="A0A0C3CZI0"/>